<dbReference type="InterPro" id="IPR032867">
    <property type="entry name" value="DYW_dom"/>
</dbReference>
<evidence type="ECO:0000256" key="1">
    <source>
        <dbReference type="ARBA" id="ARBA00006643"/>
    </source>
</evidence>
<sequence length="74" mass="8105">MRGGGYVPDTRYVLHDIDQEAKEQALLYHSERLAIAYGLISTPARYLLGSLTTSVSVVTATVPLRSCPRLLEGN</sequence>
<proteinExistence type="inferred from homology"/>
<dbReference type="Pfam" id="PF14432">
    <property type="entry name" value="DYW_deaminase"/>
    <property type="match status" value="1"/>
</dbReference>
<dbReference type="AlphaFoldDB" id="A0A2P6PEW8"/>
<feature type="domain" description="DYW" evidence="2">
    <location>
        <begin position="5"/>
        <end position="46"/>
    </location>
</feature>
<comment type="similarity">
    <text evidence="1">Belongs to the PPR family. PCMP-H subfamily.</text>
</comment>
<evidence type="ECO:0000313" key="4">
    <source>
        <dbReference type="Proteomes" id="UP000238479"/>
    </source>
</evidence>
<dbReference type="Gramene" id="PRQ20476">
    <property type="protein sequence ID" value="PRQ20476"/>
    <property type="gene ID" value="RchiOBHm_Chr7g0228571"/>
</dbReference>
<gene>
    <name evidence="3" type="ORF">RchiOBHm_Chr7g0228571</name>
</gene>
<name>A0A2P6PEW8_ROSCH</name>
<dbReference type="EMBL" id="PDCK01000045">
    <property type="protein sequence ID" value="PRQ20476.1"/>
    <property type="molecule type" value="Genomic_DNA"/>
</dbReference>
<dbReference type="GO" id="GO:0008270">
    <property type="term" value="F:zinc ion binding"/>
    <property type="evidence" value="ECO:0007669"/>
    <property type="project" value="InterPro"/>
</dbReference>
<protein>
    <submittedName>
        <fullName evidence="3">Putative DYW domain-containing protein</fullName>
    </submittedName>
</protein>
<organism evidence="3 4">
    <name type="scientific">Rosa chinensis</name>
    <name type="common">China rose</name>
    <dbReference type="NCBI Taxonomy" id="74649"/>
    <lineage>
        <taxon>Eukaryota</taxon>
        <taxon>Viridiplantae</taxon>
        <taxon>Streptophyta</taxon>
        <taxon>Embryophyta</taxon>
        <taxon>Tracheophyta</taxon>
        <taxon>Spermatophyta</taxon>
        <taxon>Magnoliopsida</taxon>
        <taxon>eudicotyledons</taxon>
        <taxon>Gunneridae</taxon>
        <taxon>Pentapetalae</taxon>
        <taxon>rosids</taxon>
        <taxon>fabids</taxon>
        <taxon>Rosales</taxon>
        <taxon>Rosaceae</taxon>
        <taxon>Rosoideae</taxon>
        <taxon>Rosoideae incertae sedis</taxon>
        <taxon>Rosa</taxon>
    </lineage>
</organism>
<reference evidence="3 4" key="1">
    <citation type="journal article" date="2018" name="Nat. Genet.">
        <title>The Rosa genome provides new insights in the design of modern roses.</title>
        <authorList>
            <person name="Bendahmane M."/>
        </authorList>
    </citation>
    <scope>NUCLEOTIDE SEQUENCE [LARGE SCALE GENOMIC DNA]</scope>
    <source>
        <strain evidence="4">cv. Old Blush</strain>
    </source>
</reference>
<dbReference type="Proteomes" id="UP000238479">
    <property type="component" value="Chromosome 7"/>
</dbReference>
<dbReference type="STRING" id="74649.A0A2P6PEW8"/>
<keyword evidence="4" id="KW-1185">Reference proteome</keyword>
<comment type="caution">
    <text evidence="3">The sequence shown here is derived from an EMBL/GenBank/DDBJ whole genome shotgun (WGS) entry which is preliminary data.</text>
</comment>
<accession>A0A2P6PEW8</accession>
<evidence type="ECO:0000259" key="2">
    <source>
        <dbReference type="Pfam" id="PF14432"/>
    </source>
</evidence>
<evidence type="ECO:0000313" key="3">
    <source>
        <dbReference type="EMBL" id="PRQ20476.1"/>
    </source>
</evidence>